<keyword evidence="3" id="KW-0547">Nucleotide-binding</keyword>
<dbReference type="HAMAP" id="MF_00146">
    <property type="entry name" value="dCTP_deaminase"/>
    <property type="match status" value="1"/>
</dbReference>
<gene>
    <name evidence="3" type="primary">dcd</name>
    <name evidence="4" type="ORF">FJZ00_02500</name>
</gene>
<dbReference type="EC" id="3.5.4.30" evidence="3"/>
<dbReference type="NCBIfam" id="TIGR02274">
    <property type="entry name" value="dCTP_deam"/>
    <property type="match status" value="1"/>
</dbReference>
<evidence type="ECO:0000256" key="3">
    <source>
        <dbReference type="HAMAP-Rule" id="MF_00146"/>
    </source>
</evidence>
<protein>
    <recommendedName>
        <fullName evidence="3">dCTP deaminase, dUMP-forming</fullName>
        <ecNumber evidence="3">3.5.4.30</ecNumber>
    </recommendedName>
    <alternativeName>
        <fullName evidence="3">Bifunctional dCTP deaminase:dUTPase</fullName>
    </alternativeName>
    <alternativeName>
        <fullName evidence="3">DCD-DUT</fullName>
    </alternativeName>
</protein>
<dbReference type="GO" id="GO:0000166">
    <property type="term" value="F:nucleotide binding"/>
    <property type="evidence" value="ECO:0007669"/>
    <property type="project" value="UniProtKB-KW"/>
</dbReference>
<feature type="binding site" evidence="3">
    <location>
        <position position="170"/>
    </location>
    <ligand>
        <name>dCTP</name>
        <dbReference type="ChEBI" id="CHEBI:61481"/>
    </ligand>
</feature>
<dbReference type="Gene3D" id="2.70.40.10">
    <property type="match status" value="1"/>
</dbReference>
<evidence type="ECO:0000313" key="5">
    <source>
        <dbReference type="Proteomes" id="UP000703893"/>
    </source>
</evidence>
<comment type="catalytic activity">
    <reaction evidence="3">
        <text>dCTP + 2 H2O = dUMP + NH4(+) + diphosphate</text>
        <dbReference type="Rhea" id="RHEA:19205"/>
        <dbReference type="ChEBI" id="CHEBI:15377"/>
        <dbReference type="ChEBI" id="CHEBI:28938"/>
        <dbReference type="ChEBI" id="CHEBI:33019"/>
        <dbReference type="ChEBI" id="CHEBI:61481"/>
        <dbReference type="ChEBI" id="CHEBI:246422"/>
        <dbReference type="EC" id="3.5.4.30"/>
    </reaction>
</comment>
<dbReference type="AlphaFoldDB" id="A0A938BK97"/>
<dbReference type="GO" id="GO:0006229">
    <property type="term" value="P:dUTP biosynthetic process"/>
    <property type="evidence" value="ECO:0007669"/>
    <property type="project" value="InterPro"/>
</dbReference>
<dbReference type="Proteomes" id="UP000703893">
    <property type="component" value="Unassembled WGS sequence"/>
</dbReference>
<evidence type="ECO:0000256" key="1">
    <source>
        <dbReference type="ARBA" id="ARBA00022801"/>
    </source>
</evidence>
<evidence type="ECO:0000313" key="4">
    <source>
        <dbReference type="EMBL" id="MBM3273996.1"/>
    </source>
</evidence>
<dbReference type="GO" id="GO:0033973">
    <property type="term" value="F:dCTP deaminase (dUMP-forming) activity"/>
    <property type="evidence" value="ECO:0007669"/>
    <property type="project" value="UniProtKB-UniRule"/>
</dbReference>
<proteinExistence type="inferred from homology"/>
<dbReference type="GO" id="GO:0006226">
    <property type="term" value="P:dUMP biosynthetic process"/>
    <property type="evidence" value="ECO:0007669"/>
    <property type="project" value="UniProtKB-UniRule"/>
</dbReference>
<dbReference type="InterPro" id="IPR011962">
    <property type="entry name" value="dCTP_deaminase"/>
</dbReference>
<dbReference type="PANTHER" id="PTHR42680">
    <property type="entry name" value="DCTP DEAMINASE"/>
    <property type="match status" value="1"/>
</dbReference>
<dbReference type="GO" id="GO:0015949">
    <property type="term" value="P:nucleobase-containing small molecule interconversion"/>
    <property type="evidence" value="ECO:0007669"/>
    <property type="project" value="TreeGrafter"/>
</dbReference>
<comment type="pathway">
    <text evidence="3">Pyrimidine metabolism; dUMP biosynthesis; dUMP from dCTP: step 1/1.</text>
</comment>
<dbReference type="InterPro" id="IPR033704">
    <property type="entry name" value="dUTPase_trimeric"/>
</dbReference>
<evidence type="ECO:0000256" key="2">
    <source>
        <dbReference type="ARBA" id="ARBA00023080"/>
    </source>
</evidence>
<dbReference type="InterPro" id="IPR036157">
    <property type="entry name" value="dUTPase-like_sf"/>
</dbReference>
<dbReference type="CDD" id="cd07557">
    <property type="entry name" value="trimeric_dUTPase"/>
    <property type="match status" value="1"/>
</dbReference>
<dbReference type="SUPFAM" id="SSF51283">
    <property type="entry name" value="dUTPase-like"/>
    <property type="match status" value="1"/>
</dbReference>
<comment type="subunit">
    <text evidence="3">Homotrimer.</text>
</comment>
<comment type="caution">
    <text evidence="3">Lacks conserved residue(s) required for the propagation of feature annotation.</text>
</comment>
<keyword evidence="1 3" id="KW-0378">Hydrolase</keyword>
<dbReference type="GO" id="GO:0008829">
    <property type="term" value="F:dCTP deaminase activity"/>
    <property type="evidence" value="ECO:0007669"/>
    <property type="project" value="InterPro"/>
</dbReference>
<keyword evidence="2 3" id="KW-0546">Nucleotide metabolism</keyword>
<feature type="binding site" evidence="3">
    <location>
        <position position="128"/>
    </location>
    <ligand>
        <name>dCTP</name>
        <dbReference type="ChEBI" id="CHEBI:61481"/>
    </ligand>
</feature>
<feature type="binding site" evidence="3">
    <location>
        <position position="157"/>
    </location>
    <ligand>
        <name>dCTP</name>
        <dbReference type="ChEBI" id="CHEBI:61481"/>
    </ligand>
</feature>
<name>A0A938BK97_9BACT</name>
<comment type="function">
    <text evidence="3">Bifunctional enzyme that catalyzes both the deamination of dCTP to dUTP and the hydrolysis of dUTP to dUMP without releasing the toxic dUTP intermediate.</text>
</comment>
<feature type="active site" description="Proton donor/acceptor" evidence="3">
    <location>
        <position position="138"/>
    </location>
</feature>
<organism evidence="4 5">
    <name type="scientific">Candidatus Tanganyikabacteria bacterium</name>
    <dbReference type="NCBI Taxonomy" id="2961651"/>
    <lineage>
        <taxon>Bacteria</taxon>
        <taxon>Bacillati</taxon>
        <taxon>Candidatus Sericytochromatia</taxon>
        <taxon>Candidatus Tanganyikabacteria</taxon>
    </lineage>
</organism>
<dbReference type="PANTHER" id="PTHR42680:SF3">
    <property type="entry name" value="DCTP DEAMINASE"/>
    <property type="match status" value="1"/>
</dbReference>
<feature type="binding site" evidence="3">
    <location>
        <position position="177"/>
    </location>
    <ligand>
        <name>dCTP</name>
        <dbReference type="ChEBI" id="CHEBI:61481"/>
    </ligand>
</feature>
<sequence length="209" mass="23204">MILNELELLDRLTHPDPRRRVIITPIVDPREQFGPTSVDIRLGTDFKVVDVANISHLDPTSGQDNAAPVMRSYQVPVDRAFILHPGEFALGASMEFVRVPDDISVRVEGRSSWGRVGLLIHATAGFVDPGFAGSITFELHNVSRVPIALYPGVRIAQLCFFAGTPTRLPYGQKKFTKYSGKTGAYESHIYQDPEYDVIRRLRAEGAASR</sequence>
<comment type="caution">
    <text evidence="4">The sequence shown here is derived from an EMBL/GenBank/DDBJ whole genome shotgun (WGS) entry which is preliminary data.</text>
</comment>
<reference evidence="4 5" key="1">
    <citation type="submission" date="2019-03" db="EMBL/GenBank/DDBJ databases">
        <title>Lake Tanganyika Metagenome-Assembled Genomes (MAGs).</title>
        <authorList>
            <person name="Tran P."/>
        </authorList>
    </citation>
    <scope>NUCLEOTIDE SEQUENCE [LARGE SCALE GENOMIC DNA]</scope>
    <source>
        <strain evidence="4">K_DeepCast_65m_m2_236</strain>
    </source>
</reference>
<accession>A0A938BK97</accession>
<dbReference type="Pfam" id="PF22769">
    <property type="entry name" value="DCD"/>
    <property type="match status" value="1"/>
</dbReference>
<comment type="similarity">
    <text evidence="3">Belongs to the dCTP deaminase family.</text>
</comment>
<dbReference type="EMBL" id="VGJX01000095">
    <property type="protein sequence ID" value="MBM3273996.1"/>
    <property type="molecule type" value="Genomic_DNA"/>
</dbReference>
<feature type="binding site" evidence="3">
    <location>
        <begin position="110"/>
        <end position="115"/>
    </location>
    <ligand>
        <name>dCTP</name>
        <dbReference type="ChEBI" id="CHEBI:61481"/>
    </ligand>
</feature>
<feature type="site" description="Important for bifunctional activity" evidence="3">
    <location>
        <begin position="125"/>
        <end position="126"/>
    </location>
</feature>